<feature type="domain" description="Pseudouridine synthase RsuA/RluA-like" evidence="2">
    <location>
        <begin position="20"/>
        <end position="168"/>
    </location>
</feature>
<sequence>MGFNNLAKNKIEIIHNSGELLVINKPSGVSVTKDRTGKADIIHLLSLQLDVEKSSFRLIHRIDKATSGILLIAKTARAQSRYAAMFAKRKIKKTYLAFVKGFAMDEGGVVKQPLDRSSKFKGTMYIAPRRGKQAVTEWQLLADFGLVSLIKASPITGRTHQIRVHMKHIGMPLAIDPIYGGQEPILLSDFKKKYTPSPGKPEKPLIDRLTLHAYQLEIPAEDGFEGGVFVAQLEDKFKAALKMLARHNPRGEDAFIDRKVYHSIIAAEQI</sequence>
<dbReference type="AlphaFoldDB" id="A0A1Q2MDP9"/>
<dbReference type="GO" id="GO:0003723">
    <property type="term" value="F:RNA binding"/>
    <property type="evidence" value="ECO:0007669"/>
    <property type="project" value="InterPro"/>
</dbReference>
<evidence type="ECO:0000256" key="1">
    <source>
        <dbReference type="ARBA" id="ARBA00010876"/>
    </source>
</evidence>
<keyword evidence="3" id="KW-0413">Isomerase</keyword>
<dbReference type="PANTHER" id="PTHR21600:SF87">
    <property type="entry name" value="RNA PSEUDOURIDYLATE SYNTHASE DOMAIN-CONTAINING PROTEIN 1"/>
    <property type="match status" value="1"/>
</dbReference>
<evidence type="ECO:0000313" key="3">
    <source>
        <dbReference type="EMBL" id="AQQ70821.1"/>
    </source>
</evidence>
<dbReference type="PANTHER" id="PTHR21600">
    <property type="entry name" value="MITOCHONDRIAL RNA PSEUDOURIDINE SYNTHASE"/>
    <property type="match status" value="1"/>
</dbReference>
<organism evidence="3 4">
    <name type="scientific">Limihaloglobus sulfuriphilus</name>
    <dbReference type="NCBI Taxonomy" id="1851148"/>
    <lineage>
        <taxon>Bacteria</taxon>
        <taxon>Pseudomonadati</taxon>
        <taxon>Planctomycetota</taxon>
        <taxon>Phycisphaerae</taxon>
        <taxon>Sedimentisphaerales</taxon>
        <taxon>Sedimentisphaeraceae</taxon>
        <taxon>Limihaloglobus</taxon>
    </lineage>
</organism>
<evidence type="ECO:0000259" key="2">
    <source>
        <dbReference type="Pfam" id="PF00849"/>
    </source>
</evidence>
<dbReference type="Pfam" id="PF00849">
    <property type="entry name" value="PseudoU_synth_2"/>
    <property type="match status" value="1"/>
</dbReference>
<reference evidence="4" key="1">
    <citation type="submission" date="2017-02" db="EMBL/GenBank/DDBJ databases">
        <title>Comparative genomics and description of representatives of a novel lineage of planctomycetes thriving in anoxic sediments.</title>
        <authorList>
            <person name="Spring S."/>
            <person name="Bunk B."/>
            <person name="Sproer C."/>
        </authorList>
    </citation>
    <scope>NUCLEOTIDE SEQUENCE [LARGE SCALE GENOMIC DNA]</scope>
    <source>
        <strain evidence="4">SM-Chi-D1</strain>
    </source>
</reference>
<dbReference type="SUPFAM" id="SSF55120">
    <property type="entry name" value="Pseudouridine synthase"/>
    <property type="match status" value="1"/>
</dbReference>
<dbReference type="GO" id="GO:0160140">
    <property type="term" value="F:23S rRNA pseudouridine(1911/1915/1917) synthase activity"/>
    <property type="evidence" value="ECO:0007669"/>
    <property type="project" value="UniProtKB-EC"/>
</dbReference>
<dbReference type="EC" id="5.4.99.23" evidence="3"/>
<dbReference type="CDD" id="cd02869">
    <property type="entry name" value="PseudoU_synth_RluA_like"/>
    <property type="match status" value="1"/>
</dbReference>
<gene>
    <name evidence="3" type="primary">rluD_2</name>
    <name evidence="3" type="ORF">SMSP2_01183</name>
</gene>
<keyword evidence="4" id="KW-1185">Reference proteome</keyword>
<accession>A0A1Q2MDP9</accession>
<dbReference type="InterPro" id="IPR006224">
    <property type="entry name" value="PsdUridine_synth_RluA-like_CS"/>
</dbReference>
<dbReference type="InterPro" id="IPR006145">
    <property type="entry name" value="PsdUridine_synth_RsuA/RluA"/>
</dbReference>
<evidence type="ECO:0000313" key="4">
    <source>
        <dbReference type="Proteomes" id="UP000188181"/>
    </source>
</evidence>
<dbReference type="InterPro" id="IPR050188">
    <property type="entry name" value="RluA_PseudoU_synthase"/>
</dbReference>
<dbReference type="InterPro" id="IPR020103">
    <property type="entry name" value="PsdUridine_synth_cat_dom_sf"/>
</dbReference>
<dbReference type="PROSITE" id="PS01129">
    <property type="entry name" value="PSI_RLU"/>
    <property type="match status" value="1"/>
</dbReference>
<dbReference type="KEGG" id="pbas:SMSP2_01183"/>
<dbReference type="GO" id="GO:0000455">
    <property type="term" value="P:enzyme-directed rRNA pseudouridine synthesis"/>
    <property type="evidence" value="ECO:0007669"/>
    <property type="project" value="TreeGrafter"/>
</dbReference>
<dbReference type="EMBL" id="CP019646">
    <property type="protein sequence ID" value="AQQ70821.1"/>
    <property type="molecule type" value="Genomic_DNA"/>
</dbReference>
<protein>
    <submittedName>
        <fullName evidence="3">Ribosomal large subunit pseudouridine synthase D</fullName>
        <ecNumber evidence="3">5.4.99.23</ecNumber>
    </submittedName>
</protein>
<name>A0A1Q2MDP9_9BACT</name>
<dbReference type="Gene3D" id="3.30.2350.10">
    <property type="entry name" value="Pseudouridine synthase"/>
    <property type="match status" value="1"/>
</dbReference>
<dbReference type="Proteomes" id="UP000188181">
    <property type="component" value="Chromosome"/>
</dbReference>
<dbReference type="OrthoDB" id="9784108at2"/>
<dbReference type="STRING" id="1851148.SMSP2_01183"/>
<comment type="similarity">
    <text evidence="1">Belongs to the pseudouridine synthase RluA family.</text>
</comment>
<proteinExistence type="inferred from homology"/>